<dbReference type="CDD" id="cd00051">
    <property type="entry name" value="EFh"/>
    <property type="match status" value="1"/>
</dbReference>
<keyword evidence="4" id="KW-0677">Repeat</keyword>
<name>A0A7S2MRB8_9STRA</name>
<keyword evidence="5" id="KW-0106">Calcium</keyword>
<keyword evidence="3" id="KW-0479">Metal-binding</keyword>
<dbReference type="PANTHER" id="PTHR23048">
    <property type="entry name" value="MYOSIN LIGHT CHAIN 1, 3"/>
    <property type="match status" value="1"/>
</dbReference>
<dbReference type="InterPro" id="IPR050230">
    <property type="entry name" value="CALM/Myosin/TropC-like"/>
</dbReference>
<evidence type="ECO:0000256" key="6">
    <source>
        <dbReference type="ARBA" id="ARBA00023212"/>
    </source>
</evidence>
<evidence type="ECO:0000256" key="4">
    <source>
        <dbReference type="ARBA" id="ARBA00022737"/>
    </source>
</evidence>
<feature type="domain" description="EF-hand" evidence="8">
    <location>
        <begin position="71"/>
        <end position="105"/>
    </location>
</feature>
<evidence type="ECO:0000256" key="7">
    <source>
        <dbReference type="SAM" id="MobiDB-lite"/>
    </source>
</evidence>
<dbReference type="PROSITE" id="PS00018">
    <property type="entry name" value="EF_HAND_1"/>
    <property type="match status" value="3"/>
</dbReference>
<dbReference type="SMART" id="SM00054">
    <property type="entry name" value="EFh"/>
    <property type="match status" value="4"/>
</dbReference>
<organism evidence="9">
    <name type="scientific">Helicotheca tamesis</name>
    <dbReference type="NCBI Taxonomy" id="374047"/>
    <lineage>
        <taxon>Eukaryota</taxon>
        <taxon>Sar</taxon>
        <taxon>Stramenopiles</taxon>
        <taxon>Ochrophyta</taxon>
        <taxon>Bacillariophyta</taxon>
        <taxon>Mediophyceae</taxon>
        <taxon>Lithodesmiophycidae</taxon>
        <taxon>Lithodesmiales</taxon>
        <taxon>Lithodesmiaceae</taxon>
        <taxon>Helicotheca</taxon>
    </lineage>
</organism>
<evidence type="ECO:0000313" key="9">
    <source>
        <dbReference type="EMBL" id="CAD9497931.1"/>
    </source>
</evidence>
<sequence length="173" mass="19259">MKFRPSSKKKKDPKKATAPAPKQASTKRNTSLIESDVAAAREAFDMYDIDGDGHITLTELSSMLKSLGKHPTDSELINMIRVADKNGDNEIDFDEFLICLEMHESSPQQELRDAFDKIDVDGNGCISASELHTLMKSLHQNLTKAEIDEIMKEVDTDGNGEIDFEEFCAMMAS</sequence>
<dbReference type="Pfam" id="PF13499">
    <property type="entry name" value="EF-hand_7"/>
    <property type="match status" value="2"/>
</dbReference>
<keyword evidence="6" id="KW-0206">Cytoskeleton</keyword>
<dbReference type="InterPro" id="IPR011992">
    <property type="entry name" value="EF-hand-dom_pair"/>
</dbReference>
<proteinExistence type="inferred from homology"/>
<dbReference type="PROSITE" id="PS50222">
    <property type="entry name" value="EF_HAND_2"/>
    <property type="match status" value="4"/>
</dbReference>
<evidence type="ECO:0000256" key="3">
    <source>
        <dbReference type="ARBA" id="ARBA00022723"/>
    </source>
</evidence>
<accession>A0A7S2MRB8</accession>
<dbReference type="FunFam" id="1.10.238.10:FF:000001">
    <property type="entry name" value="Calmodulin 1"/>
    <property type="match status" value="1"/>
</dbReference>
<dbReference type="PRINTS" id="PR01362">
    <property type="entry name" value="CALFLAGIN"/>
</dbReference>
<dbReference type="GO" id="GO:0005509">
    <property type="term" value="F:calcium ion binding"/>
    <property type="evidence" value="ECO:0007669"/>
    <property type="project" value="InterPro"/>
</dbReference>
<dbReference type="InterPro" id="IPR018247">
    <property type="entry name" value="EF_Hand_1_Ca_BS"/>
</dbReference>
<protein>
    <recommendedName>
        <fullName evidence="8">EF-hand domain-containing protein</fullName>
    </recommendedName>
</protein>
<dbReference type="PANTHER" id="PTHR23048:SF59">
    <property type="entry name" value="EF-HAND SUPERFAMILY PROTEIN"/>
    <property type="match status" value="1"/>
</dbReference>
<dbReference type="SUPFAM" id="SSF47473">
    <property type="entry name" value="EF-hand"/>
    <property type="match status" value="1"/>
</dbReference>
<gene>
    <name evidence="9" type="ORF">HTAM1171_LOCUS7065</name>
</gene>
<feature type="compositionally biased region" description="Basic residues" evidence="7">
    <location>
        <begin position="1"/>
        <end position="13"/>
    </location>
</feature>
<evidence type="ECO:0000259" key="8">
    <source>
        <dbReference type="PROSITE" id="PS50222"/>
    </source>
</evidence>
<evidence type="ECO:0000256" key="1">
    <source>
        <dbReference type="ARBA" id="ARBA00004245"/>
    </source>
</evidence>
<comment type="similarity">
    <text evidence="2">Belongs to the centrin family.</text>
</comment>
<comment type="subcellular location">
    <subcellularLocation>
        <location evidence="1">Cytoplasm</location>
        <location evidence="1">Cytoskeleton</location>
    </subcellularLocation>
</comment>
<dbReference type="GO" id="GO:0016460">
    <property type="term" value="C:myosin II complex"/>
    <property type="evidence" value="ECO:0007669"/>
    <property type="project" value="TreeGrafter"/>
</dbReference>
<feature type="domain" description="EF-hand" evidence="8">
    <location>
        <begin position="106"/>
        <end position="141"/>
    </location>
</feature>
<feature type="region of interest" description="Disordered" evidence="7">
    <location>
        <begin position="1"/>
        <end position="30"/>
    </location>
</feature>
<evidence type="ECO:0000256" key="5">
    <source>
        <dbReference type="ARBA" id="ARBA00022837"/>
    </source>
</evidence>
<dbReference type="Gene3D" id="1.10.238.10">
    <property type="entry name" value="EF-hand"/>
    <property type="match status" value="2"/>
</dbReference>
<dbReference type="InterPro" id="IPR002048">
    <property type="entry name" value="EF_hand_dom"/>
</dbReference>
<keyword evidence="6" id="KW-0963">Cytoplasm</keyword>
<dbReference type="AlphaFoldDB" id="A0A7S2MRB8"/>
<dbReference type="EMBL" id="HBGV01011505">
    <property type="protein sequence ID" value="CAD9497931.1"/>
    <property type="molecule type" value="Transcribed_RNA"/>
</dbReference>
<reference evidence="9" key="1">
    <citation type="submission" date="2021-01" db="EMBL/GenBank/DDBJ databases">
        <authorList>
            <person name="Corre E."/>
            <person name="Pelletier E."/>
            <person name="Niang G."/>
            <person name="Scheremetjew M."/>
            <person name="Finn R."/>
            <person name="Kale V."/>
            <person name="Holt S."/>
            <person name="Cochrane G."/>
            <person name="Meng A."/>
            <person name="Brown T."/>
            <person name="Cohen L."/>
        </authorList>
    </citation>
    <scope>NUCLEOTIDE SEQUENCE</scope>
    <source>
        <strain evidence="9">CCMP826</strain>
    </source>
</reference>
<feature type="compositionally biased region" description="Low complexity" evidence="7">
    <location>
        <begin position="16"/>
        <end position="27"/>
    </location>
</feature>
<evidence type="ECO:0000256" key="2">
    <source>
        <dbReference type="ARBA" id="ARBA00005253"/>
    </source>
</evidence>
<feature type="domain" description="EF-hand" evidence="8">
    <location>
        <begin position="35"/>
        <end position="70"/>
    </location>
</feature>
<dbReference type="InterPro" id="IPR003299">
    <property type="entry name" value="Calflagin-bd"/>
</dbReference>
<feature type="domain" description="EF-hand" evidence="8">
    <location>
        <begin position="142"/>
        <end position="173"/>
    </location>
</feature>